<evidence type="ECO:0000256" key="1">
    <source>
        <dbReference type="SAM" id="MobiDB-lite"/>
    </source>
</evidence>
<dbReference type="Proteomes" id="UP000576209">
    <property type="component" value="Unassembled WGS sequence"/>
</dbReference>
<name>A0A840E4V2_9BACT</name>
<gene>
    <name evidence="2" type="ORF">GGR28_002841</name>
</gene>
<proteinExistence type="predicted"/>
<keyword evidence="3" id="KW-1185">Reference proteome</keyword>
<dbReference type="AlphaFoldDB" id="A0A840E4V2"/>
<organism evidence="2 3">
    <name type="scientific">Neolewinella aquimaris</name>
    <dbReference type="NCBI Taxonomy" id="1835722"/>
    <lineage>
        <taxon>Bacteria</taxon>
        <taxon>Pseudomonadati</taxon>
        <taxon>Bacteroidota</taxon>
        <taxon>Saprospiria</taxon>
        <taxon>Saprospirales</taxon>
        <taxon>Lewinellaceae</taxon>
        <taxon>Neolewinella</taxon>
    </lineage>
</organism>
<evidence type="ECO:0000313" key="2">
    <source>
        <dbReference type="EMBL" id="MBB4080211.1"/>
    </source>
</evidence>
<protein>
    <submittedName>
        <fullName evidence="2">Uncharacterized protein</fullName>
    </submittedName>
</protein>
<accession>A0A840E4V2</accession>
<feature type="region of interest" description="Disordered" evidence="1">
    <location>
        <begin position="1"/>
        <end position="27"/>
    </location>
</feature>
<sequence>MEQIYLGDNSIFTTDGTGSPDKAPPKRELYPYQRVHPFRMGKGQDFLIVRLKAFESE</sequence>
<reference evidence="2 3" key="1">
    <citation type="submission" date="2020-08" db="EMBL/GenBank/DDBJ databases">
        <title>Genomic Encyclopedia of Type Strains, Phase IV (KMG-IV): sequencing the most valuable type-strain genomes for metagenomic binning, comparative biology and taxonomic classification.</title>
        <authorList>
            <person name="Goeker M."/>
        </authorList>
    </citation>
    <scope>NUCLEOTIDE SEQUENCE [LARGE SCALE GENOMIC DNA]</scope>
    <source>
        <strain evidence="2 3">DSM 105137</strain>
    </source>
</reference>
<dbReference type="EMBL" id="JACIFF010000007">
    <property type="protein sequence ID" value="MBB4080211.1"/>
    <property type="molecule type" value="Genomic_DNA"/>
</dbReference>
<comment type="caution">
    <text evidence="2">The sequence shown here is derived from an EMBL/GenBank/DDBJ whole genome shotgun (WGS) entry which is preliminary data.</text>
</comment>
<dbReference type="RefSeq" id="WP_183496447.1">
    <property type="nucleotide sequence ID" value="NZ_JACIFF010000007.1"/>
</dbReference>
<evidence type="ECO:0000313" key="3">
    <source>
        <dbReference type="Proteomes" id="UP000576209"/>
    </source>
</evidence>